<evidence type="ECO:0000313" key="2">
    <source>
        <dbReference type="EMBL" id="RKQ33955.1"/>
    </source>
</evidence>
<dbReference type="EMBL" id="RBZP01000005">
    <property type="protein sequence ID" value="RKQ33955.1"/>
    <property type="molecule type" value="Genomic_DNA"/>
</dbReference>
<proteinExistence type="predicted"/>
<dbReference type="Proteomes" id="UP000269301">
    <property type="component" value="Unassembled WGS sequence"/>
</dbReference>
<keyword evidence="3" id="KW-1185">Reference proteome</keyword>
<comment type="caution">
    <text evidence="2">The sequence shown here is derived from an EMBL/GenBank/DDBJ whole genome shotgun (WGS) entry which is preliminary data.</text>
</comment>
<dbReference type="AlphaFoldDB" id="A0A495A367"/>
<gene>
    <name evidence="2" type="ORF">D8M06_09035</name>
</gene>
<feature type="region of interest" description="Disordered" evidence="1">
    <location>
        <begin position="1"/>
        <end position="26"/>
    </location>
</feature>
<evidence type="ECO:0000256" key="1">
    <source>
        <dbReference type="SAM" id="MobiDB-lite"/>
    </source>
</evidence>
<reference evidence="2 3" key="1">
    <citation type="journal article" date="2016" name="Int. J. Syst. Evol. Microbiol.">
        <title>Oceanobacillus halophilus sp. nov., a novel moderately halophilic bacterium from a hypersaline lake.</title>
        <authorList>
            <person name="Amoozegar M.A."/>
            <person name="Bagheri M."/>
            <person name="Makhdoumi A."/>
            <person name="Nikou M.M."/>
            <person name="Fazeli S.A.S."/>
            <person name="Schumann P."/>
            <person name="Sproer C."/>
            <person name="Sanchez-Porro C."/>
            <person name="Ventosa A."/>
        </authorList>
    </citation>
    <scope>NUCLEOTIDE SEQUENCE [LARGE SCALE GENOMIC DNA]</scope>
    <source>
        <strain evidence="2 3">DSM 23996</strain>
    </source>
</reference>
<name>A0A495A367_9BACI</name>
<evidence type="ECO:0000313" key="3">
    <source>
        <dbReference type="Proteomes" id="UP000269301"/>
    </source>
</evidence>
<organism evidence="2 3">
    <name type="scientific">Oceanobacillus halophilus</name>
    <dbReference type="NCBI Taxonomy" id="930130"/>
    <lineage>
        <taxon>Bacteria</taxon>
        <taxon>Bacillati</taxon>
        <taxon>Bacillota</taxon>
        <taxon>Bacilli</taxon>
        <taxon>Bacillales</taxon>
        <taxon>Bacillaceae</taxon>
        <taxon>Oceanobacillus</taxon>
    </lineage>
</organism>
<protein>
    <submittedName>
        <fullName evidence="2">Uncharacterized protein</fullName>
    </submittedName>
</protein>
<dbReference type="RefSeq" id="WP_121204069.1">
    <property type="nucleotide sequence ID" value="NZ_RBZP01000005.1"/>
</dbReference>
<feature type="compositionally biased region" description="Basic residues" evidence="1">
    <location>
        <begin position="1"/>
        <end position="17"/>
    </location>
</feature>
<sequence>MSKSVYRSKRSRNKKHHSSSDSASMTKTETVLNSFVKNWINNNSNSIDLEQIISKLMNSSEGNDLLKNSTSILNEYRDSFDTNNGFDFGQILKTIQSNENSDKLEDILNDSDIKDQAINMVNNILQQTNEEEENDDEDN</sequence>
<accession>A0A495A367</accession>